<dbReference type="OMA" id="QNNLRMG"/>
<proteinExistence type="predicted"/>
<dbReference type="OrthoDB" id="1719803at2759"/>
<gene>
    <name evidence="2" type="ORF">ZOSMA_183G00410</name>
</gene>
<evidence type="ECO:0000256" key="1">
    <source>
        <dbReference type="SAM" id="Coils"/>
    </source>
</evidence>
<sequence length="661" mass="76120">MDDRSTSSSADIDGRSASFRIQQLEQERDQLRKDIESICLKQVDPGFLGVATRIHLQRNADLEQEINSLKKKIAAYSRDNQNLQEEISESYRMKSRLDDLCREEAAKNAELGKQVKFFQGCIAAAFSERDRAVMEYEMAKEQMESIPQKLIDSEYRIKELESACADLWKDNSALGIEFLTIKERILPLEKVVSKFCKIREETVGYFLSENWEEKCSRLLDDSSEMWIFEEDGESSTHKYIIFLESELQKMRNSMEHHHSKMKMGLEIEQYLKRKVQSLEKKLVELDSTLTKGLLGLHDFHRRVKVEILSCLEEQSIQIKSSLMEVNDKIRQYDNTMEQKIGDIQIDKSNSIDSDESRKMISHERLSTVTVDTSDYPDVLALALKEKVSALLLLSQQEERHLLERNVNGILQRKIEDMQKNLFQVTNEKVQVLMELANLKRELELQQENCNCGWKRGNNVASNLIKDIYSQRDGSKLKDFWKKAYKKHWIGENFVGNETAVHVSSNERRASIKKNLPIDLARCSLKIENDSHDETILSMEHLNFSINKLRTSILKARNDVTPNCWVESEAKTLEDILLEAHNLKEVLICSLPLSWSAELCDSSKSENPDKLSDVCEASQNEKLDPVSTAGFEMVELLILAAELQKEINGMVRNHVPKSGLVC</sequence>
<dbReference type="STRING" id="29655.A0A0K9PSU3"/>
<protein>
    <recommendedName>
        <fullName evidence="4">Myosin heavy chain-related protein</fullName>
    </recommendedName>
</protein>
<comment type="caution">
    <text evidence="2">The sequence shown here is derived from an EMBL/GenBank/DDBJ whole genome shotgun (WGS) entry which is preliminary data.</text>
</comment>
<evidence type="ECO:0008006" key="4">
    <source>
        <dbReference type="Google" id="ProtNLM"/>
    </source>
</evidence>
<dbReference type="PANTHER" id="PTHR35712">
    <property type="entry name" value="MYOSIN HEAVY CHAIN-LIKE PROTEIN"/>
    <property type="match status" value="1"/>
</dbReference>
<feature type="coiled-coil region" evidence="1">
    <location>
        <begin position="14"/>
        <end position="93"/>
    </location>
</feature>
<name>A0A0K9PSU3_ZOSMR</name>
<dbReference type="AlphaFoldDB" id="A0A0K9PSU3"/>
<accession>A0A0K9PSU3</accession>
<evidence type="ECO:0000313" key="3">
    <source>
        <dbReference type="Proteomes" id="UP000036987"/>
    </source>
</evidence>
<reference evidence="3" key="1">
    <citation type="journal article" date="2016" name="Nature">
        <title>The genome of the seagrass Zostera marina reveals angiosperm adaptation to the sea.</title>
        <authorList>
            <person name="Olsen J.L."/>
            <person name="Rouze P."/>
            <person name="Verhelst B."/>
            <person name="Lin Y.-C."/>
            <person name="Bayer T."/>
            <person name="Collen J."/>
            <person name="Dattolo E."/>
            <person name="De Paoli E."/>
            <person name="Dittami S."/>
            <person name="Maumus F."/>
            <person name="Michel G."/>
            <person name="Kersting A."/>
            <person name="Lauritano C."/>
            <person name="Lohaus R."/>
            <person name="Toepel M."/>
            <person name="Tonon T."/>
            <person name="Vanneste K."/>
            <person name="Amirebrahimi M."/>
            <person name="Brakel J."/>
            <person name="Bostroem C."/>
            <person name="Chovatia M."/>
            <person name="Grimwood J."/>
            <person name="Jenkins J.W."/>
            <person name="Jueterbock A."/>
            <person name="Mraz A."/>
            <person name="Stam W.T."/>
            <person name="Tice H."/>
            <person name="Bornberg-Bauer E."/>
            <person name="Green P.J."/>
            <person name="Pearson G.A."/>
            <person name="Procaccini G."/>
            <person name="Duarte C.M."/>
            <person name="Schmutz J."/>
            <person name="Reusch T.B.H."/>
            <person name="Van de Peer Y."/>
        </authorList>
    </citation>
    <scope>NUCLEOTIDE SEQUENCE [LARGE SCALE GENOMIC DNA]</scope>
    <source>
        <strain evidence="3">cv. Finnish</strain>
    </source>
</reference>
<keyword evidence="3" id="KW-1185">Reference proteome</keyword>
<evidence type="ECO:0000313" key="2">
    <source>
        <dbReference type="EMBL" id="KMZ71307.1"/>
    </source>
</evidence>
<organism evidence="2 3">
    <name type="scientific">Zostera marina</name>
    <name type="common">Eelgrass</name>
    <dbReference type="NCBI Taxonomy" id="29655"/>
    <lineage>
        <taxon>Eukaryota</taxon>
        <taxon>Viridiplantae</taxon>
        <taxon>Streptophyta</taxon>
        <taxon>Embryophyta</taxon>
        <taxon>Tracheophyta</taxon>
        <taxon>Spermatophyta</taxon>
        <taxon>Magnoliopsida</taxon>
        <taxon>Liliopsida</taxon>
        <taxon>Zosteraceae</taxon>
        <taxon>Zostera</taxon>
    </lineage>
</organism>
<dbReference type="PANTHER" id="PTHR35712:SF1">
    <property type="entry name" value="MYOSIN HEAVY CHAIN-LIKE PROTEIN"/>
    <property type="match status" value="1"/>
</dbReference>
<keyword evidence="1" id="KW-0175">Coiled coil</keyword>
<dbReference type="Proteomes" id="UP000036987">
    <property type="component" value="Unassembled WGS sequence"/>
</dbReference>
<dbReference type="EMBL" id="LFYR01000680">
    <property type="protein sequence ID" value="KMZ71307.1"/>
    <property type="molecule type" value="Genomic_DNA"/>
</dbReference>